<gene>
    <name evidence="2" type="ORF">EZ444_20635</name>
</gene>
<dbReference type="PANTHER" id="PTHR47129">
    <property type="entry name" value="QUINONE OXIDOREDUCTASE 2"/>
    <property type="match status" value="1"/>
</dbReference>
<dbReference type="Pfam" id="PF05368">
    <property type="entry name" value="NmrA"/>
    <property type="match status" value="1"/>
</dbReference>
<accession>A0A4R0MSL6</accession>
<organism evidence="2 3">
    <name type="scientific">Pedobacter hiemivivus</name>
    <dbReference type="NCBI Taxonomy" id="2530454"/>
    <lineage>
        <taxon>Bacteria</taxon>
        <taxon>Pseudomonadati</taxon>
        <taxon>Bacteroidota</taxon>
        <taxon>Sphingobacteriia</taxon>
        <taxon>Sphingobacteriales</taxon>
        <taxon>Sphingobacteriaceae</taxon>
        <taxon>Pedobacter</taxon>
    </lineage>
</organism>
<reference evidence="2 3" key="1">
    <citation type="submission" date="2019-02" db="EMBL/GenBank/DDBJ databases">
        <title>Pedobacter sp. RP-3-8 sp. nov., isolated from Arctic soil.</title>
        <authorList>
            <person name="Dahal R.H."/>
        </authorList>
    </citation>
    <scope>NUCLEOTIDE SEQUENCE [LARGE SCALE GENOMIC DNA]</scope>
    <source>
        <strain evidence="2 3">RP-3-8</strain>
    </source>
</reference>
<dbReference type="InterPro" id="IPR008030">
    <property type="entry name" value="NmrA-like"/>
</dbReference>
<dbReference type="RefSeq" id="WP_131611045.1">
    <property type="nucleotide sequence ID" value="NZ_SJSM01000017.1"/>
</dbReference>
<evidence type="ECO:0000313" key="2">
    <source>
        <dbReference type="EMBL" id="TCC89978.1"/>
    </source>
</evidence>
<dbReference type="Gene3D" id="3.40.50.720">
    <property type="entry name" value="NAD(P)-binding Rossmann-like Domain"/>
    <property type="match status" value="1"/>
</dbReference>
<evidence type="ECO:0000259" key="1">
    <source>
        <dbReference type="Pfam" id="PF05368"/>
    </source>
</evidence>
<name>A0A4R0MSL6_9SPHI</name>
<dbReference type="AlphaFoldDB" id="A0A4R0MSL6"/>
<evidence type="ECO:0000313" key="3">
    <source>
        <dbReference type="Proteomes" id="UP000291117"/>
    </source>
</evidence>
<protein>
    <submittedName>
        <fullName evidence="2">SDR family oxidoreductase</fullName>
    </submittedName>
</protein>
<sequence>MILVTGATGQFGSKAIDHLLNKGVRPSEISALVRNVANGHHLKSRGIEVKVGDYTDYDSLVKAFQGVEKLLLVSSNDRQAFENRTAQHINIIKAAKEADVKHLIYTSFVRKTNFENSSIAAFQNSHVQTEAYLIDSGIDYTILQNGIYLEMIPIFAGEKVAETGVILFPARDGKASYVLRDELAEAAAHVLTTEGHEKQIYSLTNSTSVSFSEIAKAIGDQLGKDVKYQSLEVDLFESKMKQFGVPDLYIGMFTMWAMAQAQGTMDVVDDTLEAFLGRKPTTMSQFIAQIY</sequence>
<proteinExistence type="predicted"/>
<keyword evidence="3" id="KW-1185">Reference proteome</keyword>
<dbReference type="Gene3D" id="3.90.25.10">
    <property type="entry name" value="UDP-galactose 4-epimerase, domain 1"/>
    <property type="match status" value="1"/>
</dbReference>
<dbReference type="PANTHER" id="PTHR47129:SF1">
    <property type="entry name" value="NMRA-LIKE DOMAIN-CONTAINING PROTEIN"/>
    <property type="match status" value="1"/>
</dbReference>
<dbReference type="SUPFAM" id="SSF51735">
    <property type="entry name" value="NAD(P)-binding Rossmann-fold domains"/>
    <property type="match status" value="1"/>
</dbReference>
<dbReference type="OrthoDB" id="9780595at2"/>
<dbReference type="InterPro" id="IPR036291">
    <property type="entry name" value="NAD(P)-bd_dom_sf"/>
</dbReference>
<comment type="caution">
    <text evidence="2">The sequence shown here is derived from an EMBL/GenBank/DDBJ whole genome shotgun (WGS) entry which is preliminary data.</text>
</comment>
<feature type="domain" description="NmrA-like" evidence="1">
    <location>
        <begin position="2"/>
        <end position="284"/>
    </location>
</feature>
<dbReference type="Proteomes" id="UP000291117">
    <property type="component" value="Unassembled WGS sequence"/>
</dbReference>
<dbReference type="CDD" id="cd05269">
    <property type="entry name" value="TMR_SDR_a"/>
    <property type="match status" value="1"/>
</dbReference>
<dbReference type="InterPro" id="IPR052718">
    <property type="entry name" value="NmrA-type_oxidoreductase"/>
</dbReference>
<dbReference type="EMBL" id="SJSM01000017">
    <property type="protein sequence ID" value="TCC89978.1"/>
    <property type="molecule type" value="Genomic_DNA"/>
</dbReference>